<sequence>MSKISESHRQARLGRVFPDRELDPQEIQRQEAEMQELLQKCQVVFQRVQPELINDYYDWFMAIEPQSGEYFIDKDDKVVSQKAHEKHPNAQCIIFCINETGACDKI</sequence>
<organism evidence="1">
    <name type="scientific">Planktothricoides raciborskii GIHE-MW2</name>
    <dbReference type="NCBI Taxonomy" id="2792601"/>
    <lineage>
        <taxon>Bacteria</taxon>
        <taxon>Bacillati</taxon>
        <taxon>Cyanobacteriota</taxon>
        <taxon>Cyanophyceae</taxon>
        <taxon>Oscillatoriophycideae</taxon>
        <taxon>Oscillatoriales</taxon>
        <taxon>Oscillatoriaceae</taxon>
        <taxon>Planktothricoides</taxon>
    </lineage>
</organism>
<gene>
    <name evidence="1" type="ORF">ABWT76_001523</name>
</gene>
<proteinExistence type="predicted"/>
<dbReference type="RefSeq" id="WP_054465990.1">
    <property type="nucleotide sequence ID" value="NZ_CP159837.1"/>
</dbReference>
<dbReference type="EMBL" id="CP159837">
    <property type="protein sequence ID" value="XCM38663.1"/>
    <property type="molecule type" value="Genomic_DNA"/>
</dbReference>
<evidence type="ECO:0000313" key="1">
    <source>
        <dbReference type="EMBL" id="XCM38663.1"/>
    </source>
</evidence>
<dbReference type="AlphaFoldDB" id="A0AAU8JJJ5"/>
<protein>
    <submittedName>
        <fullName evidence="1">Uncharacterized protein</fullName>
    </submittedName>
</protein>
<name>A0AAU8JJJ5_9CYAN</name>
<accession>A0AAU8JJJ5</accession>
<reference evidence="1" key="1">
    <citation type="submission" date="2024-07" db="EMBL/GenBank/DDBJ databases">
        <authorList>
            <person name="Kim Y.J."/>
            <person name="Jeong J.Y."/>
        </authorList>
    </citation>
    <scope>NUCLEOTIDE SEQUENCE</scope>
    <source>
        <strain evidence="1">GIHE-MW2</strain>
    </source>
</reference>